<dbReference type="InterPro" id="IPR022049">
    <property type="entry name" value="FAM69_kinase_dom"/>
</dbReference>
<dbReference type="PROSITE" id="PS50097">
    <property type="entry name" value="BTB"/>
    <property type="match status" value="1"/>
</dbReference>
<dbReference type="InterPro" id="IPR008983">
    <property type="entry name" value="Tumour_necrosis_fac-like_dom"/>
</dbReference>
<gene>
    <name evidence="5" type="ORF">CGI_10012338</name>
</gene>
<evidence type="ECO:0000313" key="5">
    <source>
        <dbReference type="EMBL" id="EKC30043.1"/>
    </source>
</evidence>
<keyword evidence="4" id="KW-1133">Transmembrane helix</keyword>
<dbReference type="SUPFAM" id="SSF49842">
    <property type="entry name" value="TNF-like"/>
    <property type="match status" value="1"/>
</dbReference>
<evidence type="ECO:0000256" key="2">
    <source>
        <dbReference type="ARBA" id="ARBA00022737"/>
    </source>
</evidence>
<feature type="region of interest" description="Disordered" evidence="3">
    <location>
        <begin position="583"/>
        <end position="617"/>
    </location>
</feature>
<dbReference type="Pfam" id="PF12260">
    <property type="entry name" value="PIP49_C"/>
    <property type="match status" value="1"/>
</dbReference>
<dbReference type="InParanoid" id="K1Q817"/>
<dbReference type="InterPro" id="IPR011705">
    <property type="entry name" value="BACK"/>
</dbReference>
<accession>K1Q817</accession>
<dbReference type="PANTHER" id="PTHR24412:SF463">
    <property type="entry name" value="KELCH-LIKE PROTEIN 40A"/>
    <property type="match status" value="1"/>
</dbReference>
<dbReference type="SUPFAM" id="SSF54695">
    <property type="entry name" value="POZ domain"/>
    <property type="match status" value="1"/>
</dbReference>
<dbReference type="InterPro" id="IPR056737">
    <property type="entry name" value="Beta-prop_ATRN-MKLN-like"/>
</dbReference>
<reference evidence="5" key="1">
    <citation type="journal article" date="2012" name="Nature">
        <title>The oyster genome reveals stress adaptation and complexity of shell formation.</title>
        <authorList>
            <person name="Zhang G."/>
            <person name="Fang X."/>
            <person name="Guo X."/>
            <person name="Li L."/>
            <person name="Luo R."/>
            <person name="Xu F."/>
            <person name="Yang P."/>
            <person name="Zhang L."/>
            <person name="Wang X."/>
            <person name="Qi H."/>
            <person name="Xiong Z."/>
            <person name="Que H."/>
            <person name="Xie Y."/>
            <person name="Holland P.W."/>
            <person name="Paps J."/>
            <person name="Zhu Y."/>
            <person name="Wu F."/>
            <person name="Chen Y."/>
            <person name="Wang J."/>
            <person name="Peng C."/>
            <person name="Meng J."/>
            <person name="Yang L."/>
            <person name="Liu J."/>
            <person name="Wen B."/>
            <person name="Zhang N."/>
            <person name="Huang Z."/>
            <person name="Zhu Q."/>
            <person name="Feng Y."/>
            <person name="Mount A."/>
            <person name="Hedgecock D."/>
            <person name="Xu Z."/>
            <person name="Liu Y."/>
            <person name="Domazet-Loso T."/>
            <person name="Du Y."/>
            <person name="Sun X."/>
            <person name="Zhang S."/>
            <person name="Liu B."/>
            <person name="Cheng P."/>
            <person name="Jiang X."/>
            <person name="Li J."/>
            <person name="Fan D."/>
            <person name="Wang W."/>
            <person name="Fu W."/>
            <person name="Wang T."/>
            <person name="Wang B."/>
            <person name="Zhang J."/>
            <person name="Peng Z."/>
            <person name="Li Y."/>
            <person name="Li N."/>
            <person name="Wang J."/>
            <person name="Chen M."/>
            <person name="He Y."/>
            <person name="Tan F."/>
            <person name="Song X."/>
            <person name="Zheng Q."/>
            <person name="Huang R."/>
            <person name="Yang H."/>
            <person name="Du X."/>
            <person name="Chen L."/>
            <person name="Yang M."/>
            <person name="Gaffney P.M."/>
            <person name="Wang S."/>
            <person name="Luo L."/>
            <person name="She Z."/>
            <person name="Ming Y."/>
            <person name="Huang W."/>
            <person name="Zhang S."/>
            <person name="Huang B."/>
            <person name="Zhang Y."/>
            <person name="Qu T."/>
            <person name="Ni P."/>
            <person name="Miao G."/>
            <person name="Wang J."/>
            <person name="Wang Q."/>
            <person name="Steinberg C.E."/>
            <person name="Wang H."/>
            <person name="Li N."/>
            <person name="Qian L."/>
            <person name="Zhang G."/>
            <person name="Li Y."/>
            <person name="Yang H."/>
            <person name="Liu X."/>
            <person name="Wang J."/>
            <person name="Yin Y."/>
            <person name="Wang J."/>
        </authorList>
    </citation>
    <scope>NUCLEOTIDE SEQUENCE [LARGE SCALE GENOMIC DNA]</scope>
    <source>
        <strain evidence="5">05x7-T-G4-1.051#20</strain>
    </source>
</reference>
<evidence type="ECO:0000256" key="4">
    <source>
        <dbReference type="SAM" id="Phobius"/>
    </source>
</evidence>
<dbReference type="InterPro" id="IPR000210">
    <property type="entry name" value="BTB/POZ_dom"/>
</dbReference>
<keyword evidence="1" id="KW-0880">Kelch repeat</keyword>
<dbReference type="Pfam" id="PF07707">
    <property type="entry name" value="BACK"/>
    <property type="match status" value="1"/>
</dbReference>
<dbReference type="HOGENOM" id="CLU_253003_0_0_1"/>
<dbReference type="FunFam" id="1.25.40.420:FF:000001">
    <property type="entry name" value="Kelch-like family member 12"/>
    <property type="match status" value="1"/>
</dbReference>
<protein>
    <submittedName>
        <fullName evidence="5">UPF0672 protein C3orf58</fullName>
    </submittedName>
</protein>
<sequence>MLSAEIRNRRAGTTKASMTRVHSIVSDATYRLKRLPVRAKCFLIFAAILSFYLYGSIFLSLTKNHLTEESYLQTDKCPACFGHSICTDLKDGLVKMKGWSRLKFLDFVNLKNVHLGHHEGLDKPVILKKLAHNAEWQNIDNKICTDANRPLGCDVARVLDKMKTTNSIQREGLQPKHLKDLNYMFSCPTFNLIDRIYRYYKEKVYPERRDVMFRDKLQIYATAMVNPEPLILQTFPKNEGWPFPEYFGACGRFIVVSNEGEPLNNFYNSPWHKRADLAYQIMKIAERLTNHGKPYGLYWTDLSYENLVVDDAGRVTVVDVENVVVVDRTAIRKVKPKGYNTLLESNFDDCGGKNCLVFSTEDLCTHIESDHNYFAACRNLLSKYANEGDLGMPDGLLHDMPNYARDDHDLEHQLNECVHPTSAEGRIKAKQKIMEALDVLPTQVFYEVDFVIPAADFCDHSSFRENFEKELADIANQLMNARTFYWKTVNKNISTSSNDFRPCQLMTELQTYQTFQWNYEKKFVITLRYSTVLFPWFNDLNRVIFQIEIDLYVADPVLLLTLLVHSFLKVCIKTQNLSVKSHPGRKLMEKMSSPDDPQSTQDPEGMLDSQTQYEESPNDDKFIDKQRAVNLLQGFSKLYREKEFVDVTLCVDETEFPCHKNVLAISSPFFMAMFSTNMAESHQDKITLKELDPQTMGLVLDYIYTGQVVLSEETVQHLLSAANRFQLLSLRSGCAEFMMNHITVSNCIGVFFFAKAHECTDLATKAKEIVNSRFTDLCKHQEFLSLPSDKLVEIISDDDINVTNEETVYEACMHWLMSDKENRMAHLMEIMNCVRFANISSYYFCDRIDRNKILKDCESLRKVLDTVRYFHMLRNRQHEMDLNLMPRKGMAHETGVMIIANPYTEEQMKKFNSMEMLLPKTGEVITICKLPQSLYTPGCAITGDNQIYLAGGSIRKLNYRGSVTTEGVSNSFYVFDQIEKSWTSKAKMNMSRSQFSLVIVDGYAFAIGGQDGSEILSTVERYDPHTNAWILVAPLAIPLRFMTSISHRGKLYVFGGETCEKISKTAYRYDPADDTWVELPPMSTSRVLAGCVIHKDKIYVIGGNSELSDKWKKEFLPEHCVSSVEVFDPATDTWSEGPELPNALCGAGIVKYSNTILIVGGEDDKSWMAGLCWLKEENGRQTWVEGQELPTVMSTFGCVVANIQHDTTYQLQNLMEQVSNLSRRLQNAEKYQWNNTDALLSFERMLNETKSARAIDYHDNTQINRGSCCHVWSGTFCANQTFLLNDPLHGVQFFTSSPWMTSQHIEEVEPLVQNQTDTSIFSVTKSGLHLLYLNILVQATKSSHDIAIYIDGTRKLDCRESLDYVRSDPSNPYMFSKGKTCSVSGVFFLQRSSDLSIRILTSRTAVILKPENTNFGAILLKT</sequence>
<dbReference type="InterPro" id="IPR015915">
    <property type="entry name" value="Kelch-typ_b-propeller"/>
</dbReference>
<feature type="transmembrane region" description="Helical" evidence="4">
    <location>
        <begin position="41"/>
        <end position="61"/>
    </location>
</feature>
<dbReference type="Gene3D" id="1.25.40.420">
    <property type="match status" value="1"/>
</dbReference>
<feature type="compositionally biased region" description="Polar residues" evidence="3">
    <location>
        <begin position="595"/>
        <end position="615"/>
    </location>
</feature>
<proteinExistence type="predicted"/>
<keyword evidence="2" id="KW-0677">Repeat</keyword>
<dbReference type="SUPFAM" id="SSF117281">
    <property type="entry name" value="Kelch motif"/>
    <property type="match status" value="1"/>
</dbReference>
<dbReference type="InterPro" id="IPR011333">
    <property type="entry name" value="SKP1/BTB/POZ_sf"/>
</dbReference>
<evidence type="ECO:0000256" key="1">
    <source>
        <dbReference type="ARBA" id="ARBA00022441"/>
    </source>
</evidence>
<dbReference type="Gene3D" id="2.60.120.40">
    <property type="match status" value="1"/>
</dbReference>
<organism evidence="5">
    <name type="scientific">Magallana gigas</name>
    <name type="common">Pacific oyster</name>
    <name type="synonym">Crassostrea gigas</name>
    <dbReference type="NCBI Taxonomy" id="29159"/>
    <lineage>
        <taxon>Eukaryota</taxon>
        <taxon>Metazoa</taxon>
        <taxon>Spiralia</taxon>
        <taxon>Lophotrochozoa</taxon>
        <taxon>Mollusca</taxon>
        <taxon>Bivalvia</taxon>
        <taxon>Autobranchia</taxon>
        <taxon>Pteriomorphia</taxon>
        <taxon>Ostreida</taxon>
        <taxon>Ostreoidea</taxon>
        <taxon>Ostreidae</taxon>
        <taxon>Magallana</taxon>
    </lineage>
</organism>
<evidence type="ECO:0000256" key="3">
    <source>
        <dbReference type="SAM" id="MobiDB-lite"/>
    </source>
</evidence>
<dbReference type="SMART" id="SM00875">
    <property type="entry name" value="BACK"/>
    <property type="match status" value="1"/>
</dbReference>
<dbReference type="Gene3D" id="3.30.710.10">
    <property type="entry name" value="Potassium Channel Kv1.1, Chain A"/>
    <property type="match status" value="1"/>
</dbReference>
<dbReference type="Gene3D" id="2.120.10.80">
    <property type="entry name" value="Kelch-type beta propeller"/>
    <property type="match status" value="1"/>
</dbReference>
<keyword evidence="4" id="KW-0812">Transmembrane</keyword>
<dbReference type="SMART" id="SM00225">
    <property type="entry name" value="BTB"/>
    <property type="match status" value="1"/>
</dbReference>
<dbReference type="InterPro" id="IPR006652">
    <property type="entry name" value="Kelch_1"/>
</dbReference>
<keyword evidence="4" id="KW-0472">Membrane</keyword>
<dbReference type="Pfam" id="PF00651">
    <property type="entry name" value="BTB"/>
    <property type="match status" value="1"/>
</dbReference>
<dbReference type="EMBL" id="JH817876">
    <property type="protein sequence ID" value="EKC30043.1"/>
    <property type="molecule type" value="Genomic_DNA"/>
</dbReference>
<dbReference type="Pfam" id="PF24981">
    <property type="entry name" value="Beta-prop_ATRN-LZTR1"/>
    <property type="match status" value="1"/>
</dbReference>
<dbReference type="SMART" id="SM00612">
    <property type="entry name" value="Kelch"/>
    <property type="match status" value="4"/>
</dbReference>
<name>K1Q817_MAGGI</name>
<dbReference type="PANTHER" id="PTHR24412">
    <property type="entry name" value="KELCH PROTEIN"/>
    <property type="match status" value="1"/>
</dbReference>